<comment type="caution">
    <text evidence="1">The sequence shown here is derived from an EMBL/GenBank/DDBJ whole genome shotgun (WGS) entry which is preliminary data.</text>
</comment>
<evidence type="ECO:0000313" key="2">
    <source>
        <dbReference type="Proteomes" id="UP001233999"/>
    </source>
</evidence>
<reference evidence="1" key="1">
    <citation type="journal article" date="2023" name="IScience">
        <title>Live-bearing cockroach genome reveals convergent evolutionary mechanisms linked to viviparity in insects and beyond.</title>
        <authorList>
            <person name="Fouks B."/>
            <person name="Harrison M.C."/>
            <person name="Mikhailova A.A."/>
            <person name="Marchal E."/>
            <person name="English S."/>
            <person name="Carruthers M."/>
            <person name="Jennings E.C."/>
            <person name="Chiamaka E.L."/>
            <person name="Frigard R.A."/>
            <person name="Pippel M."/>
            <person name="Attardo G.M."/>
            <person name="Benoit J.B."/>
            <person name="Bornberg-Bauer E."/>
            <person name="Tobe S.S."/>
        </authorList>
    </citation>
    <scope>NUCLEOTIDE SEQUENCE</scope>
    <source>
        <strain evidence="1">Stay&amp;Tobe</strain>
    </source>
</reference>
<proteinExistence type="predicted"/>
<dbReference type="AlphaFoldDB" id="A0AAD7ZEZ9"/>
<name>A0AAD7ZEZ9_DIPPU</name>
<evidence type="ECO:0000313" key="1">
    <source>
        <dbReference type="EMBL" id="KAJ9579384.1"/>
    </source>
</evidence>
<sequence>VLLFLGVIFCHQSENIVKPIKSARLEKFPMKKIKIWFQLSVHKITIHTGYYHITFVKYSIKLEVTHDLR</sequence>
<organism evidence="1 2">
    <name type="scientific">Diploptera punctata</name>
    <name type="common">Pacific beetle cockroach</name>
    <dbReference type="NCBI Taxonomy" id="6984"/>
    <lineage>
        <taxon>Eukaryota</taxon>
        <taxon>Metazoa</taxon>
        <taxon>Ecdysozoa</taxon>
        <taxon>Arthropoda</taxon>
        <taxon>Hexapoda</taxon>
        <taxon>Insecta</taxon>
        <taxon>Pterygota</taxon>
        <taxon>Neoptera</taxon>
        <taxon>Polyneoptera</taxon>
        <taxon>Dictyoptera</taxon>
        <taxon>Blattodea</taxon>
        <taxon>Blaberoidea</taxon>
        <taxon>Blaberidae</taxon>
        <taxon>Diplopterinae</taxon>
        <taxon>Diploptera</taxon>
    </lineage>
</organism>
<dbReference type="EMBL" id="JASPKZ010008455">
    <property type="protein sequence ID" value="KAJ9579384.1"/>
    <property type="molecule type" value="Genomic_DNA"/>
</dbReference>
<dbReference type="Proteomes" id="UP001233999">
    <property type="component" value="Unassembled WGS sequence"/>
</dbReference>
<gene>
    <name evidence="1" type="ORF">L9F63_024510</name>
</gene>
<feature type="non-terminal residue" evidence="1">
    <location>
        <position position="1"/>
    </location>
</feature>
<reference evidence="1" key="2">
    <citation type="submission" date="2023-05" db="EMBL/GenBank/DDBJ databases">
        <authorList>
            <person name="Fouks B."/>
        </authorList>
    </citation>
    <scope>NUCLEOTIDE SEQUENCE</scope>
    <source>
        <strain evidence="1">Stay&amp;Tobe</strain>
        <tissue evidence="1">Testes</tissue>
    </source>
</reference>
<feature type="non-terminal residue" evidence="1">
    <location>
        <position position="69"/>
    </location>
</feature>
<protein>
    <submittedName>
        <fullName evidence="1">Uncharacterized protein</fullName>
    </submittedName>
</protein>
<accession>A0AAD7ZEZ9</accession>
<keyword evidence="2" id="KW-1185">Reference proteome</keyword>